<feature type="compositionally biased region" description="Gly residues" evidence="6">
    <location>
        <begin position="1"/>
        <end position="17"/>
    </location>
</feature>
<dbReference type="PANTHER" id="PTHR10388">
    <property type="entry name" value="EUKARYOTIC TRANSLATION INITIATION FACTOR SUI1"/>
    <property type="match status" value="1"/>
</dbReference>
<reference evidence="8" key="1">
    <citation type="submission" date="2023-06" db="EMBL/GenBank/DDBJ databases">
        <title>Reference genome for the Northern bat (Eptesicus nilssonii), a most northern bat species.</title>
        <authorList>
            <person name="Laine V.N."/>
            <person name="Pulliainen A.T."/>
            <person name="Lilley T.M."/>
        </authorList>
    </citation>
    <scope>NUCLEOTIDE SEQUENCE</scope>
    <source>
        <strain evidence="8">BLF_Eptnil</strain>
        <tissue evidence="8">Kidney</tissue>
    </source>
</reference>
<evidence type="ECO:0000256" key="1">
    <source>
        <dbReference type="ARBA" id="ARBA00005422"/>
    </source>
</evidence>
<comment type="caution">
    <text evidence="8">The sequence shown here is derived from an EMBL/GenBank/DDBJ whole genome shotgun (WGS) entry which is preliminary data.</text>
</comment>
<keyword evidence="2" id="KW-0396">Initiation factor</keyword>
<dbReference type="Proteomes" id="UP001177744">
    <property type="component" value="Unassembled WGS sequence"/>
</dbReference>
<protein>
    <recommendedName>
        <fullName evidence="7">SUI1 domain-containing protein</fullName>
    </recommendedName>
</protein>
<evidence type="ECO:0000256" key="4">
    <source>
        <dbReference type="ARBA" id="ARBA00022917"/>
    </source>
</evidence>
<organism evidence="8 9">
    <name type="scientific">Cnephaeus nilssonii</name>
    <name type="common">Northern bat</name>
    <name type="synonym">Eptesicus nilssonii</name>
    <dbReference type="NCBI Taxonomy" id="3371016"/>
    <lineage>
        <taxon>Eukaryota</taxon>
        <taxon>Metazoa</taxon>
        <taxon>Chordata</taxon>
        <taxon>Craniata</taxon>
        <taxon>Vertebrata</taxon>
        <taxon>Euteleostomi</taxon>
        <taxon>Mammalia</taxon>
        <taxon>Eutheria</taxon>
        <taxon>Laurasiatheria</taxon>
        <taxon>Chiroptera</taxon>
        <taxon>Yangochiroptera</taxon>
        <taxon>Vespertilionidae</taxon>
        <taxon>Cnephaeus</taxon>
    </lineage>
</organism>
<evidence type="ECO:0000256" key="3">
    <source>
        <dbReference type="ARBA" id="ARBA00022553"/>
    </source>
</evidence>
<evidence type="ECO:0000256" key="5">
    <source>
        <dbReference type="ARBA" id="ARBA00022990"/>
    </source>
</evidence>
<proteinExistence type="inferred from homology"/>
<evidence type="ECO:0000256" key="6">
    <source>
        <dbReference type="SAM" id="MobiDB-lite"/>
    </source>
</evidence>
<gene>
    <name evidence="8" type="ORF">QTO34_001654</name>
</gene>
<keyword evidence="5" id="KW-0007">Acetylation</keyword>
<evidence type="ECO:0000256" key="2">
    <source>
        <dbReference type="ARBA" id="ARBA00022540"/>
    </source>
</evidence>
<dbReference type="GO" id="GO:0010468">
    <property type="term" value="P:regulation of gene expression"/>
    <property type="evidence" value="ECO:0007669"/>
    <property type="project" value="UniProtKB-ARBA"/>
</dbReference>
<name>A0AA40LNQ8_CNENI</name>
<dbReference type="PROSITE" id="PS50296">
    <property type="entry name" value="SUI1"/>
    <property type="match status" value="1"/>
</dbReference>
<dbReference type="FunFam" id="3.30.780.10:FF:000003">
    <property type="entry name" value="Eukaryotic translation initiation factor 1b"/>
    <property type="match status" value="1"/>
</dbReference>
<dbReference type="GO" id="GO:0003743">
    <property type="term" value="F:translation initiation factor activity"/>
    <property type="evidence" value="ECO:0007669"/>
    <property type="project" value="UniProtKB-KW"/>
</dbReference>
<evidence type="ECO:0000313" key="9">
    <source>
        <dbReference type="Proteomes" id="UP001177744"/>
    </source>
</evidence>
<feature type="domain" description="SUI1" evidence="7">
    <location>
        <begin position="182"/>
        <end position="240"/>
    </location>
</feature>
<dbReference type="AlphaFoldDB" id="A0AA40LNQ8"/>
<keyword evidence="9" id="KW-1185">Reference proteome</keyword>
<evidence type="ECO:0000259" key="7">
    <source>
        <dbReference type="PROSITE" id="PS50296"/>
    </source>
</evidence>
<dbReference type="Gene3D" id="3.30.780.10">
    <property type="entry name" value="SUI1-like domain"/>
    <property type="match status" value="1"/>
</dbReference>
<evidence type="ECO:0000313" key="8">
    <source>
        <dbReference type="EMBL" id="KAK1338537.1"/>
    </source>
</evidence>
<dbReference type="GO" id="GO:0080090">
    <property type="term" value="P:regulation of primary metabolic process"/>
    <property type="evidence" value="ECO:0007669"/>
    <property type="project" value="UniProtKB-ARBA"/>
</dbReference>
<accession>A0AA40LNQ8</accession>
<dbReference type="Pfam" id="PF01253">
    <property type="entry name" value="SUI1"/>
    <property type="match status" value="1"/>
</dbReference>
<dbReference type="InterPro" id="IPR001950">
    <property type="entry name" value="SUI1"/>
</dbReference>
<comment type="similarity">
    <text evidence="1">Belongs to the SUI1 family.</text>
</comment>
<keyword evidence="4" id="KW-0648">Protein biosynthesis</keyword>
<dbReference type="EMBL" id="JAULJE010000010">
    <property type="protein sequence ID" value="KAK1338537.1"/>
    <property type="molecule type" value="Genomic_DNA"/>
</dbReference>
<feature type="compositionally biased region" description="Gly residues" evidence="6">
    <location>
        <begin position="32"/>
        <end position="42"/>
    </location>
</feature>
<sequence>MEPVEGAGGGTQGGQLGPNGRHCGSTMEPVEGAGGGTRGGQLRGCQQQFSASSSFPLATRQSEHLLIGVPLGVADRAGGRRSDQPVARGKLLLTENWCRQPGQMRGSPGVRRPLSSYSSALLLSGLLYSLLVCSVLRWFVSGVCVVAPRVGASAIQSLHSFDPFADASPGDDLLPASTEDCIHVRILQRNGRETLITVQGIADDYDKKKLLKAFKKKRACHGTVIVHPECGEVIQWQGDQFLLEIGQAKDTC</sequence>
<keyword evidence="3" id="KW-0597">Phosphoprotein</keyword>
<dbReference type="InterPro" id="IPR036877">
    <property type="entry name" value="SUI1_dom_sf"/>
</dbReference>
<dbReference type="SUPFAM" id="SSF55159">
    <property type="entry name" value="eIF1-like"/>
    <property type="match status" value="1"/>
</dbReference>
<feature type="region of interest" description="Disordered" evidence="6">
    <location>
        <begin position="1"/>
        <end position="43"/>
    </location>
</feature>